<feature type="repeat" description="WD" evidence="3">
    <location>
        <begin position="309"/>
        <end position="351"/>
    </location>
</feature>
<feature type="region of interest" description="Disordered" evidence="4">
    <location>
        <begin position="777"/>
        <end position="798"/>
    </location>
</feature>
<feature type="region of interest" description="Disordered" evidence="4">
    <location>
        <begin position="576"/>
        <end position="663"/>
    </location>
</feature>
<proteinExistence type="predicted"/>
<keyword evidence="2" id="KW-0677">Repeat</keyword>
<dbReference type="Proteomes" id="UP000521872">
    <property type="component" value="Unassembled WGS sequence"/>
</dbReference>
<feature type="compositionally biased region" description="Polar residues" evidence="4">
    <location>
        <begin position="1190"/>
        <end position="1210"/>
    </location>
</feature>
<evidence type="ECO:0000256" key="4">
    <source>
        <dbReference type="SAM" id="MobiDB-lite"/>
    </source>
</evidence>
<dbReference type="GO" id="GO:0035859">
    <property type="term" value="C:Seh1-associated complex"/>
    <property type="evidence" value="ECO:0007669"/>
    <property type="project" value="TreeGrafter"/>
</dbReference>
<dbReference type="EMBL" id="JAACJL010000001">
    <property type="protein sequence ID" value="KAF4623173.1"/>
    <property type="molecule type" value="Genomic_DNA"/>
</dbReference>
<keyword evidence="6" id="KW-1185">Reference proteome</keyword>
<dbReference type="PROSITE" id="PS50294">
    <property type="entry name" value="WD_REPEATS_REGION"/>
    <property type="match status" value="1"/>
</dbReference>
<feature type="compositionally biased region" description="Basic and acidic residues" evidence="4">
    <location>
        <begin position="648"/>
        <end position="658"/>
    </location>
</feature>
<protein>
    <submittedName>
        <fullName evidence="5">Uncharacterized protein</fullName>
    </submittedName>
</protein>
<dbReference type="PROSITE" id="PS00678">
    <property type="entry name" value="WD_REPEATS_1"/>
    <property type="match status" value="1"/>
</dbReference>
<dbReference type="GO" id="GO:0034198">
    <property type="term" value="P:cellular response to amino acid starvation"/>
    <property type="evidence" value="ECO:0007669"/>
    <property type="project" value="TreeGrafter"/>
</dbReference>
<feature type="region of interest" description="Disordered" evidence="4">
    <location>
        <begin position="507"/>
        <end position="534"/>
    </location>
</feature>
<feature type="compositionally biased region" description="Low complexity" evidence="4">
    <location>
        <begin position="1237"/>
        <end position="1249"/>
    </location>
</feature>
<feature type="compositionally biased region" description="Basic residues" evidence="4">
    <location>
        <begin position="938"/>
        <end position="949"/>
    </location>
</feature>
<feature type="region of interest" description="Disordered" evidence="4">
    <location>
        <begin position="934"/>
        <end position="963"/>
    </location>
</feature>
<evidence type="ECO:0000313" key="6">
    <source>
        <dbReference type="Proteomes" id="UP000521872"/>
    </source>
</evidence>
<name>A0A8H4VUM0_9AGAR</name>
<dbReference type="SUPFAM" id="SSF50978">
    <property type="entry name" value="WD40 repeat-like"/>
    <property type="match status" value="1"/>
</dbReference>
<feature type="compositionally biased region" description="Polar residues" evidence="4">
    <location>
        <begin position="517"/>
        <end position="534"/>
    </location>
</feature>
<dbReference type="InterPro" id="IPR015943">
    <property type="entry name" value="WD40/YVTN_repeat-like_dom_sf"/>
</dbReference>
<dbReference type="Pfam" id="PF00400">
    <property type="entry name" value="WD40"/>
    <property type="match status" value="1"/>
</dbReference>
<evidence type="ECO:0000256" key="3">
    <source>
        <dbReference type="PROSITE-ProRule" id="PRU00221"/>
    </source>
</evidence>
<dbReference type="GO" id="GO:0035591">
    <property type="term" value="F:signaling adaptor activity"/>
    <property type="evidence" value="ECO:0007669"/>
    <property type="project" value="TreeGrafter"/>
</dbReference>
<dbReference type="PANTHER" id="PTHR46170:SF1">
    <property type="entry name" value="GATOR COMPLEX PROTEIN WDR59"/>
    <property type="match status" value="1"/>
</dbReference>
<feature type="region of interest" description="Disordered" evidence="4">
    <location>
        <begin position="1185"/>
        <end position="1278"/>
    </location>
</feature>
<accession>A0A8H4VUM0</accession>
<feature type="region of interest" description="Disordered" evidence="4">
    <location>
        <begin position="860"/>
        <end position="882"/>
    </location>
</feature>
<comment type="caution">
    <text evidence="5">The sequence shown here is derived from an EMBL/GenBank/DDBJ whole genome shotgun (WGS) entry which is preliminary data.</text>
</comment>
<feature type="compositionally biased region" description="Polar residues" evidence="4">
    <location>
        <begin position="635"/>
        <end position="647"/>
    </location>
</feature>
<gene>
    <name evidence="5" type="ORF">D9613_001382</name>
</gene>
<evidence type="ECO:0000256" key="2">
    <source>
        <dbReference type="ARBA" id="ARBA00022737"/>
    </source>
</evidence>
<dbReference type="SMART" id="SM00320">
    <property type="entry name" value="WD40"/>
    <property type="match status" value="5"/>
</dbReference>
<dbReference type="InterPro" id="IPR019775">
    <property type="entry name" value="WD40_repeat_CS"/>
</dbReference>
<dbReference type="Gene3D" id="2.130.10.10">
    <property type="entry name" value="YVTN repeat-like/Quinoprotein amine dehydrogenase"/>
    <property type="match status" value="1"/>
</dbReference>
<dbReference type="InterPro" id="IPR049567">
    <property type="entry name" value="WDR59-like"/>
</dbReference>
<evidence type="ECO:0000256" key="1">
    <source>
        <dbReference type="ARBA" id="ARBA00022574"/>
    </source>
</evidence>
<dbReference type="GO" id="GO:0005774">
    <property type="term" value="C:vacuolar membrane"/>
    <property type="evidence" value="ECO:0007669"/>
    <property type="project" value="TreeGrafter"/>
</dbReference>
<feature type="region of interest" description="Disordered" evidence="4">
    <location>
        <begin position="1133"/>
        <end position="1171"/>
    </location>
</feature>
<feature type="compositionally biased region" description="Polar residues" evidence="4">
    <location>
        <begin position="27"/>
        <end position="39"/>
    </location>
</feature>
<feature type="compositionally biased region" description="Basic and acidic residues" evidence="4">
    <location>
        <begin position="789"/>
        <end position="798"/>
    </location>
</feature>
<dbReference type="InterPro" id="IPR036322">
    <property type="entry name" value="WD40_repeat_dom_sf"/>
</dbReference>
<feature type="compositionally biased region" description="Polar residues" evidence="4">
    <location>
        <begin position="1"/>
        <end position="12"/>
    </location>
</feature>
<organism evidence="5 6">
    <name type="scientific">Agrocybe pediades</name>
    <dbReference type="NCBI Taxonomy" id="84607"/>
    <lineage>
        <taxon>Eukaryota</taxon>
        <taxon>Fungi</taxon>
        <taxon>Dikarya</taxon>
        <taxon>Basidiomycota</taxon>
        <taxon>Agaricomycotina</taxon>
        <taxon>Agaricomycetes</taxon>
        <taxon>Agaricomycetidae</taxon>
        <taxon>Agaricales</taxon>
        <taxon>Agaricineae</taxon>
        <taxon>Strophariaceae</taxon>
        <taxon>Agrocybe</taxon>
    </lineage>
</organism>
<keyword evidence="1 3" id="KW-0853">WD repeat</keyword>
<feature type="region of interest" description="Disordered" evidence="4">
    <location>
        <begin position="1"/>
        <end position="107"/>
    </location>
</feature>
<feature type="compositionally biased region" description="Low complexity" evidence="4">
    <location>
        <begin position="1157"/>
        <end position="1171"/>
    </location>
</feature>
<reference evidence="5 6" key="1">
    <citation type="submission" date="2019-12" db="EMBL/GenBank/DDBJ databases">
        <authorList>
            <person name="Floudas D."/>
            <person name="Bentzer J."/>
            <person name="Ahren D."/>
            <person name="Johansson T."/>
            <person name="Persson P."/>
            <person name="Tunlid A."/>
        </authorList>
    </citation>
    <scope>NUCLEOTIDE SEQUENCE [LARGE SCALE GENOMIC DNA]</scope>
    <source>
        <strain evidence="5 6">CBS 102.39</strain>
    </source>
</reference>
<feature type="compositionally biased region" description="Basic and acidic residues" evidence="4">
    <location>
        <begin position="1227"/>
        <end position="1236"/>
    </location>
</feature>
<dbReference type="PROSITE" id="PS50082">
    <property type="entry name" value="WD_REPEATS_2"/>
    <property type="match status" value="1"/>
</dbReference>
<dbReference type="GO" id="GO:1904263">
    <property type="term" value="P:positive regulation of TORC1 signaling"/>
    <property type="evidence" value="ECO:0007669"/>
    <property type="project" value="TreeGrafter"/>
</dbReference>
<evidence type="ECO:0000313" key="5">
    <source>
        <dbReference type="EMBL" id="KAF4623173.1"/>
    </source>
</evidence>
<dbReference type="PANTHER" id="PTHR46170">
    <property type="entry name" value="GATOR COMPLEX PROTEIN WDR59"/>
    <property type="match status" value="1"/>
</dbReference>
<dbReference type="InterPro" id="IPR001680">
    <property type="entry name" value="WD40_rpt"/>
</dbReference>
<sequence>MSTSKLRSSSPFRSPADPSFNARRPSWTPSIAADSSTQDGGRASSKHGLPAYNNPLKRRRPSFVLAMPETYQRARKPRVEPEKSPEVVVSSDAGGGQAGSPQDGKSLHSSWEINVKDLVGDAVGSMSISPTSRDIVLAARRGLFIIDLDHPLRIPRFLPQGGTWDVADVQWNPHPSNAQYIVSTSSEKLLIWNLRLGGKTSIEHILKSHYRAITDINWHTSECDIVVSTGIDSWIWAWDIREPKKPIFGLSAFQGKLTQRVHDRRAHLSVAGGTQVKWNYQDANILASSHSNEVLIWDRRKGSLPVTKIAAHTSKIYGIDWSRTSRNEIVTCSLDHSIKKWDINDHTNAQGGSEPKSMVTTTYPVWRARNLPFGEGILSMPQRGETTLELYANVDPSAQHPSLVETFEGHSDVVKEFVWRRGPQDDFQLITWSKDRTLRFWPIDEDVMQKVGYVPQIVRGRSKYTLYDREHGLSFWNPPDLESPDQPPNTISVPFGKREILGEVVTKQPRKGKFPLRQNNQQTYDHDNSTPTLTSRSIAFIPGQSVGGTMSKGGVGTRNATKVGVDQLSWLASVKVGSKRGSSSGGGSRGERDRDSAAPSRLHSGSRTRNDESRLPVSASGSMVPERSLSETGIEGSQRSNSLSRNATGDERKDKDNESQTLQDEITSVLTRLSATKIKLEKHDLTKKRTCTLGLHGPWGETSSVFMRITFTFPRDYPQATYPYGTPAVELERNPLISMRDRAYILKYLRRIRERKRPCLEACLRFLLFAEESDNHRGFQDSESSSDEESGRKKEKDVTMSMLRNIKNLAEPRSSQGVFGPNGELICFFRAPHRVVQNVLRTVTGTATGSMKTALVLQVPESPSTEQAPPEEPPPEGQQAQKVNGYRSPALVSDAVRRLGLAAVDRTVPAIDPKRPEVALNILRAMTNLLTGPQPHLHNNHQHRTRHASHSLSSGRQHQGEEGRNYLSDAAARRSLIFITSTRNFTGPDRKVATDYIFSAKEEDGGLAEVCERNADAARYHGRYDHERIFRTLKTLFRSRDVQGVEENSISDKPGFISDPLAAKIIRELYAAFAVDKDVQMLGMVAMLILQTPHGLIQLEPPQPNEHKEPSPVVPHTRIGSVDYFSFTKAASSTTPMSPGWPRLPSSPALPQPPLAPSISSSTSSRGSWSSLFNTGSMRQFMNGVHDTIQGGSTTPNGPLTPTFDIQQSLSRKHSGGQESTGSGGGSKKDRLRKDSSLASPATTTASRSWNDNVGGPSKHVSATVGTKGHKPSLRFASNTARNGKKVVIFEAPPEEDPQPLFTDQEIELFKLNVYAYAEVLFRWQLFHRRLELLETTDQTIFVSGLNSHEAYNSALHSSDTMGSHEA</sequence>